<keyword evidence="5 7" id="KW-0256">Endoplasmic reticulum</keyword>
<protein>
    <recommendedName>
        <fullName evidence="7">Endoplasmic reticulum lectin</fullName>
    </recommendedName>
    <alternativeName>
        <fullName evidence="7">Protein OS-9 homolog</fullName>
    </alternativeName>
</protein>
<dbReference type="STRING" id="984487.A0A1E4SJB7"/>
<dbReference type="InterPro" id="IPR044865">
    <property type="entry name" value="MRH_dom"/>
</dbReference>
<sequence length="465" mass="53242">KYKVKYENTAIPIKIANEFVGLGGEGESFEIVNIDRVDNREKFLCRLPKEQRTNGTDSHMKQSIPSNAGNSTDRELIESAIEAITASFSRETCVFEIGLNGGYWTFGFCFGDKIIQFHEDIMHFLETKEHKPESPNYIFALGRFKGVPRTKVKLQNQASKLENDLNPEDFLIQEDIVDQLSDSGSAIQFSSQKFVQHTLGNGGICDLTQEPRTVDVVYKCDLKNTRGIQILEVQEYKTCRYQLVINVPKLCNIKEFRPNNIEDKVIDITCKSIDTESTEVANGISRDDFDSFKELTNENNLFLADSKYKINIADYHLTPCGYGFYIAQSQQASSIPAWSDKTLLVYNGEYESATDILRHAGGMFQKVLERKIFSPVFVGQNTISALSWSDSFIVWYELFDFYGNFIYYVRVLRDGGDQAKQLELQVIDPNSMIDQDGDKVEMPEFEAPNKQWNFEKFYRPSEEEK</sequence>
<evidence type="ECO:0000313" key="11">
    <source>
        <dbReference type="Proteomes" id="UP000094285"/>
    </source>
</evidence>
<dbReference type="PANTHER" id="PTHR15414">
    <property type="entry name" value="OS-9-RELATED"/>
    <property type="match status" value="1"/>
</dbReference>
<evidence type="ECO:0000313" key="10">
    <source>
        <dbReference type="EMBL" id="ODV79606.1"/>
    </source>
</evidence>
<keyword evidence="6" id="KW-1015">Disulfide bond</keyword>
<dbReference type="GO" id="GO:0030970">
    <property type="term" value="P:retrograde protein transport, ER to cytosol"/>
    <property type="evidence" value="ECO:0007669"/>
    <property type="project" value="TreeGrafter"/>
</dbReference>
<comment type="subcellular location">
    <subcellularLocation>
        <location evidence="1 7">Endoplasmic reticulum membrane</location>
        <topology evidence="1 7">Peripheral membrane protein</topology>
        <orientation evidence="1 7">Lumenal side</orientation>
    </subcellularLocation>
</comment>
<evidence type="ECO:0000256" key="7">
    <source>
        <dbReference type="RuleBase" id="RU369099"/>
    </source>
</evidence>
<dbReference type="EMBL" id="KV453911">
    <property type="protein sequence ID" value="ODV79606.1"/>
    <property type="molecule type" value="Genomic_DNA"/>
</dbReference>
<dbReference type="GO" id="GO:0030968">
    <property type="term" value="P:endoplasmic reticulum unfolded protein response"/>
    <property type="evidence" value="ECO:0007669"/>
    <property type="project" value="UniProtKB-UniRule"/>
</dbReference>
<dbReference type="Proteomes" id="UP000094285">
    <property type="component" value="Unassembled WGS sequence"/>
</dbReference>
<evidence type="ECO:0000256" key="3">
    <source>
        <dbReference type="ARBA" id="ARBA00022729"/>
    </source>
</evidence>
<dbReference type="GO" id="GO:0005788">
    <property type="term" value="C:endoplasmic reticulum lumen"/>
    <property type="evidence" value="ECO:0007669"/>
    <property type="project" value="UniProtKB-UniRule"/>
</dbReference>
<comment type="similarity">
    <text evidence="2 7">Belongs to the OS-9 family.</text>
</comment>
<organism evidence="10 11">
    <name type="scientific">Suhomyces tanzawaensis NRRL Y-17324</name>
    <dbReference type="NCBI Taxonomy" id="984487"/>
    <lineage>
        <taxon>Eukaryota</taxon>
        <taxon>Fungi</taxon>
        <taxon>Dikarya</taxon>
        <taxon>Ascomycota</taxon>
        <taxon>Saccharomycotina</taxon>
        <taxon>Pichiomycetes</taxon>
        <taxon>Debaryomycetaceae</taxon>
        <taxon>Suhomyces</taxon>
    </lineage>
</organism>
<keyword evidence="7" id="KW-0472">Membrane</keyword>
<feature type="non-terminal residue" evidence="10">
    <location>
        <position position="1"/>
    </location>
</feature>
<feature type="domain" description="MRH" evidence="9">
    <location>
        <begin position="91"/>
        <end position="253"/>
    </location>
</feature>
<comment type="function">
    <text evidence="7">Lectin involved in the quality control of the secretory pathway. As a member of the endoplasmic reticulum-associated degradation lumenal (ERAD-L) surveillance system, targets misfolded endoplasmic reticulum lumenal glycoproteins for degradation.</text>
</comment>
<evidence type="ECO:0000256" key="4">
    <source>
        <dbReference type="ARBA" id="ARBA00022734"/>
    </source>
</evidence>
<dbReference type="Pfam" id="PF07915">
    <property type="entry name" value="PRKCSH"/>
    <property type="match status" value="1"/>
</dbReference>
<dbReference type="Gene3D" id="2.70.130.10">
    <property type="entry name" value="Mannose-6-phosphate receptor binding domain"/>
    <property type="match status" value="1"/>
</dbReference>
<evidence type="ECO:0000256" key="2">
    <source>
        <dbReference type="ARBA" id="ARBA00009918"/>
    </source>
</evidence>
<evidence type="ECO:0000256" key="8">
    <source>
        <dbReference type="SAM" id="MobiDB-lite"/>
    </source>
</evidence>
<dbReference type="InterPro" id="IPR045149">
    <property type="entry name" value="OS-9-like"/>
</dbReference>
<keyword evidence="3" id="KW-0732">Signal</keyword>
<evidence type="ECO:0000256" key="6">
    <source>
        <dbReference type="ARBA" id="ARBA00023157"/>
    </source>
</evidence>
<evidence type="ECO:0000259" key="9">
    <source>
        <dbReference type="PROSITE" id="PS51914"/>
    </source>
</evidence>
<feature type="region of interest" description="Disordered" evidence="8">
    <location>
        <begin position="52"/>
        <end position="71"/>
    </location>
</feature>
<keyword evidence="11" id="KW-1185">Reference proteome</keyword>
<dbReference type="OrthoDB" id="448954at2759"/>
<dbReference type="GeneID" id="30982421"/>
<dbReference type="RefSeq" id="XP_020064728.1">
    <property type="nucleotide sequence ID" value="XM_020208284.1"/>
</dbReference>
<dbReference type="PANTHER" id="PTHR15414:SF0">
    <property type="entry name" value="ENDOPLASMIC RETICULUM LECTIN 1"/>
    <property type="match status" value="1"/>
</dbReference>
<dbReference type="InterPro" id="IPR009011">
    <property type="entry name" value="Man6P_isomerase_rcpt-bd_dom_sf"/>
</dbReference>
<dbReference type="GO" id="GO:0030246">
    <property type="term" value="F:carbohydrate binding"/>
    <property type="evidence" value="ECO:0007669"/>
    <property type="project" value="UniProtKB-UniRule"/>
</dbReference>
<name>A0A1E4SJB7_9ASCO</name>
<proteinExistence type="inferred from homology"/>
<keyword evidence="4 7" id="KW-0430">Lectin</keyword>
<gene>
    <name evidence="10" type="ORF">CANTADRAFT_29406</name>
</gene>
<dbReference type="PROSITE" id="PS51914">
    <property type="entry name" value="MRH"/>
    <property type="match status" value="1"/>
</dbReference>
<feature type="compositionally biased region" description="Polar residues" evidence="8">
    <location>
        <begin position="53"/>
        <end position="71"/>
    </location>
</feature>
<dbReference type="InterPro" id="IPR012913">
    <property type="entry name" value="OS9-like_dom"/>
</dbReference>
<reference evidence="11" key="1">
    <citation type="submission" date="2016-05" db="EMBL/GenBank/DDBJ databases">
        <title>Comparative genomics of biotechnologically important yeasts.</title>
        <authorList>
            <consortium name="DOE Joint Genome Institute"/>
            <person name="Riley R."/>
            <person name="Haridas S."/>
            <person name="Wolfe K.H."/>
            <person name="Lopes M.R."/>
            <person name="Hittinger C.T."/>
            <person name="Goker M."/>
            <person name="Salamov A."/>
            <person name="Wisecaver J."/>
            <person name="Long T.M."/>
            <person name="Aerts A.L."/>
            <person name="Barry K."/>
            <person name="Choi C."/>
            <person name="Clum A."/>
            <person name="Coughlan A.Y."/>
            <person name="Deshpande S."/>
            <person name="Douglass A.P."/>
            <person name="Hanson S.J."/>
            <person name="Klenk H.-P."/>
            <person name="Labutti K."/>
            <person name="Lapidus A."/>
            <person name="Lindquist E."/>
            <person name="Lipzen A."/>
            <person name="Meier-Kolthoff J.P."/>
            <person name="Ohm R.A."/>
            <person name="Otillar R.P."/>
            <person name="Pangilinan J."/>
            <person name="Peng Y."/>
            <person name="Rokas A."/>
            <person name="Rosa C.A."/>
            <person name="Scheuner C."/>
            <person name="Sibirny A.A."/>
            <person name="Slot J.C."/>
            <person name="Stielow J.B."/>
            <person name="Sun H."/>
            <person name="Kurtzman C.P."/>
            <person name="Blackwell M."/>
            <person name="Grigoriev I.V."/>
            <person name="Jeffries T.W."/>
        </authorList>
    </citation>
    <scope>NUCLEOTIDE SEQUENCE [LARGE SCALE GENOMIC DNA]</scope>
    <source>
        <strain evidence="11">NRRL Y-17324</strain>
    </source>
</reference>
<feature type="non-terminal residue" evidence="10">
    <location>
        <position position="465"/>
    </location>
</feature>
<accession>A0A1E4SJB7</accession>
<dbReference type="AlphaFoldDB" id="A0A1E4SJB7"/>
<evidence type="ECO:0000256" key="1">
    <source>
        <dbReference type="ARBA" id="ARBA00004367"/>
    </source>
</evidence>
<dbReference type="GO" id="GO:0005789">
    <property type="term" value="C:endoplasmic reticulum membrane"/>
    <property type="evidence" value="ECO:0007669"/>
    <property type="project" value="UniProtKB-SubCell"/>
</dbReference>
<evidence type="ECO:0000256" key="5">
    <source>
        <dbReference type="ARBA" id="ARBA00022824"/>
    </source>
</evidence>